<keyword evidence="2" id="KW-1133">Transmembrane helix</keyword>
<dbReference type="Proteomes" id="UP001152622">
    <property type="component" value="Chromosome 5"/>
</dbReference>
<organism evidence="3 4">
    <name type="scientific">Synaphobranchus kaupii</name>
    <name type="common">Kaup's arrowtooth eel</name>
    <dbReference type="NCBI Taxonomy" id="118154"/>
    <lineage>
        <taxon>Eukaryota</taxon>
        <taxon>Metazoa</taxon>
        <taxon>Chordata</taxon>
        <taxon>Craniata</taxon>
        <taxon>Vertebrata</taxon>
        <taxon>Euteleostomi</taxon>
        <taxon>Actinopterygii</taxon>
        <taxon>Neopterygii</taxon>
        <taxon>Teleostei</taxon>
        <taxon>Anguilliformes</taxon>
        <taxon>Synaphobranchidae</taxon>
        <taxon>Synaphobranchus</taxon>
    </lineage>
</organism>
<sequence length="161" mass="18651">MPITRHIVTCDKCHIHTQTLYYISQLGPEVQKCSGCLAGLWSFRTKRDKTHTHTHTHTPKTGTRKGGKDKWMEECKTNEVVNFQSVRPGGGLAWKCVFAQDTVVLMGLSHDVLFNNQWGGKTRTHNAEQNSLQCKKIQTIYIDIYICVYINMYIYKYYIFL</sequence>
<evidence type="ECO:0000256" key="2">
    <source>
        <dbReference type="SAM" id="Phobius"/>
    </source>
</evidence>
<feature type="region of interest" description="Disordered" evidence="1">
    <location>
        <begin position="48"/>
        <end position="68"/>
    </location>
</feature>
<keyword evidence="2" id="KW-0472">Membrane</keyword>
<proteinExistence type="predicted"/>
<evidence type="ECO:0000256" key="1">
    <source>
        <dbReference type="SAM" id="MobiDB-lite"/>
    </source>
</evidence>
<reference evidence="3" key="1">
    <citation type="journal article" date="2023" name="Science">
        <title>Genome structures resolve the early diversification of teleost fishes.</title>
        <authorList>
            <person name="Parey E."/>
            <person name="Louis A."/>
            <person name="Montfort J."/>
            <person name="Bouchez O."/>
            <person name="Roques C."/>
            <person name="Iampietro C."/>
            <person name="Lluch J."/>
            <person name="Castinel A."/>
            <person name="Donnadieu C."/>
            <person name="Desvignes T."/>
            <person name="Floi Bucao C."/>
            <person name="Jouanno E."/>
            <person name="Wen M."/>
            <person name="Mejri S."/>
            <person name="Dirks R."/>
            <person name="Jansen H."/>
            <person name="Henkel C."/>
            <person name="Chen W.J."/>
            <person name="Zahm M."/>
            <person name="Cabau C."/>
            <person name="Klopp C."/>
            <person name="Thompson A.W."/>
            <person name="Robinson-Rechavi M."/>
            <person name="Braasch I."/>
            <person name="Lecointre G."/>
            <person name="Bobe J."/>
            <person name="Postlethwait J.H."/>
            <person name="Berthelot C."/>
            <person name="Roest Crollius H."/>
            <person name="Guiguen Y."/>
        </authorList>
    </citation>
    <scope>NUCLEOTIDE SEQUENCE</scope>
    <source>
        <strain evidence="3">WJC10195</strain>
    </source>
</reference>
<dbReference type="EMBL" id="JAINUF010000005">
    <property type="protein sequence ID" value="KAJ8358918.1"/>
    <property type="molecule type" value="Genomic_DNA"/>
</dbReference>
<protein>
    <submittedName>
        <fullName evidence="3">Uncharacterized protein</fullName>
    </submittedName>
</protein>
<gene>
    <name evidence="3" type="ORF">SKAU_G00154430</name>
</gene>
<keyword evidence="2" id="KW-0812">Transmembrane</keyword>
<keyword evidence="4" id="KW-1185">Reference proteome</keyword>
<name>A0A9Q1FHF8_SYNKA</name>
<feature type="transmembrane region" description="Helical" evidence="2">
    <location>
        <begin position="140"/>
        <end position="160"/>
    </location>
</feature>
<feature type="compositionally biased region" description="Basic residues" evidence="1">
    <location>
        <begin position="48"/>
        <end position="65"/>
    </location>
</feature>
<evidence type="ECO:0000313" key="3">
    <source>
        <dbReference type="EMBL" id="KAJ8358918.1"/>
    </source>
</evidence>
<accession>A0A9Q1FHF8</accession>
<dbReference type="AlphaFoldDB" id="A0A9Q1FHF8"/>
<comment type="caution">
    <text evidence="3">The sequence shown here is derived from an EMBL/GenBank/DDBJ whole genome shotgun (WGS) entry which is preliminary data.</text>
</comment>
<evidence type="ECO:0000313" key="4">
    <source>
        <dbReference type="Proteomes" id="UP001152622"/>
    </source>
</evidence>